<gene>
    <name evidence="1" type="ORF">RCC_07077</name>
</gene>
<dbReference type="GeneID" id="35602198"/>
<name>A0A2D3V3E5_9PEZI</name>
<organism evidence="1 2">
    <name type="scientific">Ramularia collo-cygni</name>
    <dbReference type="NCBI Taxonomy" id="112498"/>
    <lineage>
        <taxon>Eukaryota</taxon>
        <taxon>Fungi</taxon>
        <taxon>Dikarya</taxon>
        <taxon>Ascomycota</taxon>
        <taxon>Pezizomycotina</taxon>
        <taxon>Dothideomycetes</taxon>
        <taxon>Dothideomycetidae</taxon>
        <taxon>Mycosphaerellales</taxon>
        <taxon>Mycosphaerellaceae</taxon>
        <taxon>Ramularia</taxon>
    </lineage>
</organism>
<accession>A0A2D3V3E5</accession>
<evidence type="ECO:0000313" key="1">
    <source>
        <dbReference type="EMBL" id="CZT21215.1"/>
    </source>
</evidence>
<reference evidence="1 2" key="1">
    <citation type="submission" date="2016-03" db="EMBL/GenBank/DDBJ databases">
        <authorList>
            <person name="Ploux O."/>
        </authorList>
    </citation>
    <scope>NUCLEOTIDE SEQUENCE [LARGE SCALE GENOMIC DNA]</scope>
    <source>
        <strain evidence="1 2">URUG2</strain>
    </source>
</reference>
<dbReference type="EMBL" id="FJUY01000011">
    <property type="protein sequence ID" value="CZT21215.1"/>
    <property type="molecule type" value="Genomic_DNA"/>
</dbReference>
<dbReference type="RefSeq" id="XP_023628104.1">
    <property type="nucleotide sequence ID" value="XM_023772336.1"/>
</dbReference>
<keyword evidence="2" id="KW-1185">Reference proteome</keyword>
<sequence length="80" mass="8765">MSSFCNDARPERVWSTPKYAAWLPRQGRSYPLESRNLPSSRVPPLESHASSGVCSSTAAIHYSSGDSETTPISSTHWSLP</sequence>
<dbReference type="Proteomes" id="UP000225277">
    <property type="component" value="Unassembled WGS sequence"/>
</dbReference>
<protein>
    <submittedName>
        <fullName evidence="1">Uncharacterized protein</fullName>
    </submittedName>
</protein>
<dbReference type="AlphaFoldDB" id="A0A2D3V3E5"/>
<evidence type="ECO:0000313" key="2">
    <source>
        <dbReference type="Proteomes" id="UP000225277"/>
    </source>
</evidence>
<proteinExistence type="predicted"/>